<dbReference type="OrthoDB" id="31371at2157"/>
<dbReference type="InterPro" id="IPR005111">
    <property type="entry name" value="MoeA_C_domain_IV"/>
</dbReference>
<dbReference type="InterPro" id="IPR036135">
    <property type="entry name" value="MoeA_linker/N_sf"/>
</dbReference>
<dbReference type="KEGG" id="mez:Mtc_0269"/>
<dbReference type="Gene3D" id="2.170.190.11">
    <property type="entry name" value="Molybdopterin biosynthesis moea protein, domain 3"/>
    <property type="match status" value="1"/>
</dbReference>
<evidence type="ECO:0000259" key="3">
    <source>
        <dbReference type="SMART" id="SM00852"/>
    </source>
</evidence>
<dbReference type="SUPFAM" id="SSF63867">
    <property type="entry name" value="MoeA C-terminal domain-like"/>
    <property type="match status" value="1"/>
</dbReference>
<organism evidence="4 5">
    <name type="scientific">Methanocella conradii (strain DSM 24694 / JCM 17849 / CGMCC 1.5162 / HZ254)</name>
    <dbReference type="NCBI Taxonomy" id="1041930"/>
    <lineage>
        <taxon>Archaea</taxon>
        <taxon>Methanobacteriati</taxon>
        <taxon>Methanobacteriota</taxon>
        <taxon>Stenosarchaea group</taxon>
        <taxon>Methanomicrobia</taxon>
        <taxon>Methanocellales</taxon>
        <taxon>Methanocellaceae</taxon>
        <taxon>Methanocella</taxon>
    </lineage>
</organism>
<protein>
    <submittedName>
        <fullName evidence="4">Molybdopterin biosynthesis enzyme MoeA-2</fullName>
    </submittedName>
</protein>
<dbReference type="PROSITE" id="PS01079">
    <property type="entry name" value="MOCF_BIOSYNTHESIS_2"/>
    <property type="match status" value="1"/>
</dbReference>
<keyword evidence="2" id="KW-0501">Molybdenum cofactor biosynthesis</keyword>
<dbReference type="eggNOG" id="arCOG00216">
    <property type="taxonomic scope" value="Archaea"/>
</dbReference>
<dbReference type="SUPFAM" id="SSF63882">
    <property type="entry name" value="MoeA N-terminal region -like"/>
    <property type="match status" value="1"/>
</dbReference>
<comment type="pathway">
    <text evidence="1">Cofactor biosynthesis; molybdopterin biosynthesis.</text>
</comment>
<dbReference type="Pfam" id="PF03453">
    <property type="entry name" value="MoeA_N"/>
    <property type="match status" value="1"/>
</dbReference>
<dbReference type="Gene3D" id="3.90.105.10">
    <property type="entry name" value="Molybdopterin biosynthesis moea protein, domain 2"/>
    <property type="match status" value="1"/>
</dbReference>
<accession>H8I937</accession>
<dbReference type="GO" id="GO:0061599">
    <property type="term" value="F:molybdopterin molybdotransferase activity"/>
    <property type="evidence" value="ECO:0007669"/>
    <property type="project" value="TreeGrafter"/>
</dbReference>
<dbReference type="InterPro" id="IPR001453">
    <property type="entry name" value="MoaB/Mog_dom"/>
</dbReference>
<dbReference type="Gene3D" id="2.40.340.10">
    <property type="entry name" value="MoeA, C-terminal, domain IV"/>
    <property type="match status" value="1"/>
</dbReference>
<dbReference type="InterPro" id="IPR036425">
    <property type="entry name" value="MoaB/Mog-like_dom_sf"/>
</dbReference>
<dbReference type="Proteomes" id="UP000005233">
    <property type="component" value="Chromosome"/>
</dbReference>
<dbReference type="GO" id="GO:0005737">
    <property type="term" value="C:cytoplasm"/>
    <property type="evidence" value="ECO:0007669"/>
    <property type="project" value="TreeGrafter"/>
</dbReference>
<dbReference type="InterPro" id="IPR036688">
    <property type="entry name" value="MoeA_C_domain_IV_sf"/>
</dbReference>
<dbReference type="AlphaFoldDB" id="H8I937"/>
<sequence length="402" mass="42312">MPLKSGFRSLASVEDALDMFLGSLEPLNRVEMVSLEEAGERVLAADVRAPRDVPHYDRSAMDGYAVVASDTFGSGKDAGVILKLTSKDSIVSGECRQVHTGSPIPEGADAVVMLEYTEAAGDGVEVLAQVSPGQNIGLKGEDVRKGDIVFREGRLLKPSDVGLLASMGLTEVAVYAKPRVLIIPTGEEIVPRGVEPAPGQMNESNGVMNYLYVKRFGGVPTVHGIVSDVKEELAAALDEGASYDLIVTTGGSSVGKRDLIAEVLASKGTVLVHGVAIKPGKPVALGLVDAGGKRTPIVCLPGYPAACAVDSMVFVDPAVKKLGHMPPAAYRTQKAILTRKIYSEAGYRTYTRVSVEEGRATPLRTKGAGVLSSISRADGYVITPPDVEGHEAGEEVEVTFLE</sequence>
<dbReference type="InterPro" id="IPR038987">
    <property type="entry name" value="MoeA-like"/>
</dbReference>
<dbReference type="Pfam" id="PF03454">
    <property type="entry name" value="MoeA_C"/>
    <property type="match status" value="1"/>
</dbReference>
<reference evidence="4 5" key="1">
    <citation type="journal article" date="2012" name="J. Bacteriol.">
        <title>Complete genome sequence of a thermophilic methanogen, Methanocella conradii HZ254, isolated from Chinese rice field soil.</title>
        <authorList>
            <person name="Lu Z."/>
            <person name="Lu Y."/>
        </authorList>
    </citation>
    <scope>NUCLEOTIDE SEQUENCE [LARGE SCALE GENOMIC DNA]</scope>
    <source>
        <strain evidence="5">DSM 24694 / JCM 17849 / CGMCC 1.5162 / HZ254</strain>
    </source>
</reference>
<dbReference type="HOGENOM" id="CLU_010186_7_2_2"/>
<dbReference type="STRING" id="1041930.Mtc_0269"/>
<dbReference type="PANTHER" id="PTHR10192:SF19">
    <property type="entry name" value="MOLYBDOPTERIN BIOSYNTHESIS PROTEIN MJ0666-RELATED"/>
    <property type="match status" value="1"/>
</dbReference>
<dbReference type="GeneID" id="11970149"/>
<feature type="domain" description="MoaB/Mog" evidence="3">
    <location>
        <begin position="181"/>
        <end position="321"/>
    </location>
</feature>
<evidence type="ECO:0000313" key="5">
    <source>
        <dbReference type="Proteomes" id="UP000005233"/>
    </source>
</evidence>
<dbReference type="Gene3D" id="3.40.980.10">
    <property type="entry name" value="MoaB/Mog-like domain"/>
    <property type="match status" value="1"/>
</dbReference>
<keyword evidence="5" id="KW-1185">Reference proteome</keyword>
<dbReference type="SMART" id="SM00852">
    <property type="entry name" value="MoCF_biosynth"/>
    <property type="match status" value="1"/>
</dbReference>
<dbReference type="InterPro" id="IPR008284">
    <property type="entry name" value="MoCF_biosynth_CS"/>
</dbReference>
<dbReference type="EMBL" id="CP003243">
    <property type="protein sequence ID" value="AFC99040.1"/>
    <property type="molecule type" value="Genomic_DNA"/>
</dbReference>
<proteinExistence type="predicted"/>
<evidence type="ECO:0000256" key="2">
    <source>
        <dbReference type="ARBA" id="ARBA00023150"/>
    </source>
</evidence>
<evidence type="ECO:0000256" key="1">
    <source>
        <dbReference type="ARBA" id="ARBA00005046"/>
    </source>
</evidence>
<dbReference type="GO" id="GO:0006777">
    <property type="term" value="P:Mo-molybdopterin cofactor biosynthetic process"/>
    <property type="evidence" value="ECO:0007669"/>
    <property type="project" value="UniProtKB-KW"/>
</dbReference>
<dbReference type="Pfam" id="PF00994">
    <property type="entry name" value="MoCF_biosynth"/>
    <property type="match status" value="1"/>
</dbReference>
<dbReference type="SUPFAM" id="SSF53218">
    <property type="entry name" value="Molybdenum cofactor biosynthesis proteins"/>
    <property type="match status" value="1"/>
</dbReference>
<dbReference type="InterPro" id="IPR005110">
    <property type="entry name" value="MoeA_linker/N"/>
</dbReference>
<name>H8I937_METCZ</name>
<dbReference type="PANTHER" id="PTHR10192">
    <property type="entry name" value="MOLYBDOPTERIN BIOSYNTHESIS PROTEIN"/>
    <property type="match status" value="1"/>
</dbReference>
<dbReference type="UniPathway" id="UPA00344"/>
<evidence type="ECO:0000313" key="4">
    <source>
        <dbReference type="EMBL" id="AFC99040.1"/>
    </source>
</evidence>
<dbReference type="RefSeq" id="WP_014404879.1">
    <property type="nucleotide sequence ID" value="NC_017034.1"/>
</dbReference>
<dbReference type="CDD" id="cd00887">
    <property type="entry name" value="MoeA"/>
    <property type="match status" value="1"/>
</dbReference>
<dbReference type="NCBIfam" id="NF045515">
    <property type="entry name" value="Glp_gephyrin"/>
    <property type="match status" value="1"/>
</dbReference>
<gene>
    <name evidence="4" type="primary">moeA-2</name>
    <name evidence="4" type="ordered locus">Mtc_0269</name>
</gene>